<proteinExistence type="predicted"/>
<dbReference type="Pfam" id="PF13443">
    <property type="entry name" value="HTH_26"/>
    <property type="match status" value="1"/>
</dbReference>
<reference evidence="2 3" key="1">
    <citation type="submission" date="2021-07" db="EMBL/GenBank/DDBJ databases">
        <authorList>
            <person name="Camby A.M."/>
            <person name="Castiglione G.M."/>
            <person name="Guevara A.C."/>
            <person name="Gutsch C.M."/>
            <person name="Miller G.D."/>
            <person name="Parkhurst D.S."/>
            <person name="Selman M."/>
            <person name="Shakir M.S."/>
            <person name="Smith B.K."/>
            <person name="Leanard J.E."/>
            <person name="Collins D.P."/>
            <person name="Warner M.H."/>
            <person name="Garlena R.A."/>
            <person name="Russell D.A."/>
            <person name="Pope W.H."/>
            <person name="Jacobs-Sera D."/>
            <person name="Hatfull G.F."/>
        </authorList>
    </citation>
    <scope>NUCLEOTIDE SEQUENCE [LARGE SCALE GENOMIC DNA]</scope>
</reference>
<evidence type="ECO:0000259" key="1">
    <source>
        <dbReference type="PROSITE" id="PS50943"/>
    </source>
</evidence>
<evidence type="ECO:0000313" key="3">
    <source>
        <dbReference type="Proteomes" id="UP000828687"/>
    </source>
</evidence>
<accession>A0AAE8XBR0</accession>
<dbReference type="CDD" id="cd00093">
    <property type="entry name" value="HTH_XRE"/>
    <property type="match status" value="1"/>
</dbReference>
<gene>
    <name evidence="2" type="primary">34</name>
    <name evidence="2" type="ORF">SEA_DOLORES_34</name>
</gene>
<dbReference type="InterPro" id="IPR010982">
    <property type="entry name" value="Lambda_DNA-bd_dom_sf"/>
</dbReference>
<dbReference type="RefSeq" id="YP_010654201.1">
    <property type="nucleotide sequence ID" value="NC_070808.1"/>
</dbReference>
<dbReference type="GO" id="GO:0003677">
    <property type="term" value="F:DNA binding"/>
    <property type="evidence" value="ECO:0007669"/>
    <property type="project" value="InterPro"/>
</dbReference>
<evidence type="ECO:0000313" key="2">
    <source>
        <dbReference type="EMBL" id="UAJ16465.1"/>
    </source>
</evidence>
<dbReference type="EMBL" id="MZ681517">
    <property type="protein sequence ID" value="UAJ16465.1"/>
    <property type="molecule type" value="Genomic_DNA"/>
</dbReference>
<dbReference type="GeneID" id="77930046"/>
<dbReference type="KEGG" id="vg:77930046"/>
<keyword evidence="3" id="KW-1185">Reference proteome</keyword>
<dbReference type="Proteomes" id="UP000828687">
    <property type="component" value="Segment"/>
</dbReference>
<feature type="domain" description="HTH cro/C1-type" evidence="1">
    <location>
        <begin position="28"/>
        <end position="68"/>
    </location>
</feature>
<name>A0AAE8XBR0_9CAUD</name>
<protein>
    <submittedName>
        <fullName evidence="2">Immunity repressor</fullName>
    </submittedName>
</protein>
<dbReference type="Gene3D" id="1.10.260.40">
    <property type="entry name" value="lambda repressor-like DNA-binding domains"/>
    <property type="match status" value="1"/>
</dbReference>
<dbReference type="PROSITE" id="PS50943">
    <property type="entry name" value="HTH_CROC1"/>
    <property type="match status" value="1"/>
</dbReference>
<organism evidence="2 3">
    <name type="scientific">Gordonia phage Dolores</name>
    <dbReference type="NCBI Taxonomy" id="2873534"/>
    <lineage>
        <taxon>Viruses</taxon>
        <taxon>Duplodnaviria</taxon>
        <taxon>Heunggongvirae</taxon>
        <taxon>Uroviricota</taxon>
        <taxon>Caudoviricetes</taxon>
        <taxon>Beenievirus</taxon>
        <taxon>Beenievirus dolores</taxon>
    </lineage>
</organism>
<dbReference type="InterPro" id="IPR001387">
    <property type="entry name" value="Cro/C1-type_HTH"/>
</dbReference>
<sequence>MTDEPRSLQIAQRLRGFLYDEGVPAIRLAQALGLSQSKIARRMTGTVALSIDELDVIADILGIRFEWLVTGNGPRFRPTTQD</sequence>
<dbReference type="SUPFAM" id="SSF47413">
    <property type="entry name" value="lambda repressor-like DNA-binding domains"/>
    <property type="match status" value="1"/>
</dbReference>